<name>A0A917I6P7_9HYPH</name>
<evidence type="ECO:0000313" key="2">
    <source>
        <dbReference type="EMBL" id="GGH15173.1"/>
    </source>
</evidence>
<reference evidence="2" key="2">
    <citation type="submission" date="2020-09" db="EMBL/GenBank/DDBJ databases">
        <authorList>
            <person name="Sun Q."/>
            <person name="Zhou Y."/>
        </authorList>
    </citation>
    <scope>NUCLEOTIDE SEQUENCE</scope>
    <source>
        <strain evidence="2">CGMCC 1.12214</strain>
    </source>
</reference>
<dbReference type="AlphaFoldDB" id="A0A917I6P7"/>
<accession>A0A917I6P7</accession>
<organism evidence="2 3">
    <name type="scientific">Alsobacter metallidurans</name>
    <dbReference type="NCBI Taxonomy" id="340221"/>
    <lineage>
        <taxon>Bacteria</taxon>
        <taxon>Pseudomonadati</taxon>
        <taxon>Pseudomonadota</taxon>
        <taxon>Alphaproteobacteria</taxon>
        <taxon>Hyphomicrobiales</taxon>
        <taxon>Alsobacteraceae</taxon>
        <taxon>Alsobacter</taxon>
    </lineage>
</organism>
<protein>
    <submittedName>
        <fullName evidence="2">Uncharacterized protein</fullName>
    </submittedName>
</protein>
<reference evidence="2" key="1">
    <citation type="journal article" date="2014" name="Int. J. Syst. Evol. Microbiol.">
        <title>Complete genome sequence of Corynebacterium casei LMG S-19264T (=DSM 44701T), isolated from a smear-ripened cheese.</title>
        <authorList>
            <consortium name="US DOE Joint Genome Institute (JGI-PGF)"/>
            <person name="Walter F."/>
            <person name="Albersmeier A."/>
            <person name="Kalinowski J."/>
            <person name="Ruckert C."/>
        </authorList>
    </citation>
    <scope>NUCLEOTIDE SEQUENCE</scope>
    <source>
        <strain evidence="2">CGMCC 1.12214</strain>
    </source>
</reference>
<keyword evidence="3" id="KW-1185">Reference proteome</keyword>
<proteinExistence type="predicted"/>
<evidence type="ECO:0000313" key="3">
    <source>
        <dbReference type="Proteomes" id="UP000603912"/>
    </source>
</evidence>
<dbReference type="Proteomes" id="UP000603912">
    <property type="component" value="Unassembled WGS sequence"/>
</dbReference>
<comment type="caution">
    <text evidence="2">The sequence shown here is derived from an EMBL/GenBank/DDBJ whole genome shotgun (WGS) entry which is preliminary data.</text>
</comment>
<gene>
    <name evidence="2" type="ORF">GCM10007036_14990</name>
</gene>
<evidence type="ECO:0000256" key="1">
    <source>
        <dbReference type="SAM" id="MobiDB-lite"/>
    </source>
</evidence>
<sequence>MATGTDIPMNPMTLAILGMLAPLAACSSATPPYLTAPADPTVAIRQPRYAPVGAGVRAYDVVEPKDWRELNRSIAPGAPERGGSNDAARKGR</sequence>
<dbReference type="EMBL" id="BMES01000001">
    <property type="protein sequence ID" value="GGH15173.1"/>
    <property type="molecule type" value="Genomic_DNA"/>
</dbReference>
<feature type="region of interest" description="Disordered" evidence="1">
    <location>
        <begin position="70"/>
        <end position="92"/>
    </location>
</feature>